<organism evidence="1 2">
    <name type="scientific">Clathrospora elynae</name>
    <dbReference type="NCBI Taxonomy" id="706981"/>
    <lineage>
        <taxon>Eukaryota</taxon>
        <taxon>Fungi</taxon>
        <taxon>Dikarya</taxon>
        <taxon>Ascomycota</taxon>
        <taxon>Pezizomycotina</taxon>
        <taxon>Dothideomycetes</taxon>
        <taxon>Pleosporomycetidae</taxon>
        <taxon>Pleosporales</taxon>
        <taxon>Diademaceae</taxon>
        <taxon>Clathrospora</taxon>
    </lineage>
</organism>
<proteinExistence type="predicted"/>
<dbReference type="Proteomes" id="UP000800038">
    <property type="component" value="Unassembled WGS sequence"/>
</dbReference>
<dbReference type="AlphaFoldDB" id="A0A6A5S613"/>
<keyword evidence="2" id="KW-1185">Reference proteome</keyword>
<accession>A0A6A5S613</accession>
<dbReference type="EMBL" id="ML976302">
    <property type="protein sequence ID" value="KAF1935179.1"/>
    <property type="molecule type" value="Genomic_DNA"/>
</dbReference>
<name>A0A6A5S613_9PLEO</name>
<sequence>VMFKSLSSQYSAKLITHTQKSLGILPVKKADFVLLFWSAWTSSFTKELIFKAFEATGVWPKNREAVLKRFYYKAPKD</sequence>
<protein>
    <submittedName>
        <fullName evidence="1">Uncharacterized protein</fullName>
    </submittedName>
</protein>
<evidence type="ECO:0000313" key="1">
    <source>
        <dbReference type="EMBL" id="KAF1935179.1"/>
    </source>
</evidence>
<feature type="non-terminal residue" evidence="1">
    <location>
        <position position="1"/>
    </location>
</feature>
<reference evidence="1" key="1">
    <citation type="journal article" date="2020" name="Stud. Mycol.">
        <title>101 Dothideomycetes genomes: a test case for predicting lifestyles and emergence of pathogens.</title>
        <authorList>
            <person name="Haridas S."/>
            <person name="Albert R."/>
            <person name="Binder M."/>
            <person name="Bloem J."/>
            <person name="Labutti K."/>
            <person name="Salamov A."/>
            <person name="Andreopoulos B."/>
            <person name="Baker S."/>
            <person name="Barry K."/>
            <person name="Bills G."/>
            <person name="Bluhm B."/>
            <person name="Cannon C."/>
            <person name="Castanera R."/>
            <person name="Culley D."/>
            <person name="Daum C."/>
            <person name="Ezra D."/>
            <person name="Gonzalez J."/>
            <person name="Henrissat B."/>
            <person name="Kuo A."/>
            <person name="Liang C."/>
            <person name="Lipzen A."/>
            <person name="Lutzoni F."/>
            <person name="Magnuson J."/>
            <person name="Mondo S."/>
            <person name="Nolan M."/>
            <person name="Ohm R."/>
            <person name="Pangilinan J."/>
            <person name="Park H.-J."/>
            <person name="Ramirez L."/>
            <person name="Alfaro M."/>
            <person name="Sun H."/>
            <person name="Tritt A."/>
            <person name="Yoshinaga Y."/>
            <person name="Zwiers L.-H."/>
            <person name="Turgeon B."/>
            <person name="Goodwin S."/>
            <person name="Spatafora J."/>
            <person name="Crous P."/>
            <person name="Grigoriev I."/>
        </authorList>
    </citation>
    <scope>NUCLEOTIDE SEQUENCE</scope>
    <source>
        <strain evidence="1">CBS 161.51</strain>
    </source>
</reference>
<evidence type="ECO:0000313" key="2">
    <source>
        <dbReference type="Proteomes" id="UP000800038"/>
    </source>
</evidence>
<gene>
    <name evidence="1" type="ORF">EJ02DRAFT_362080</name>
</gene>